<feature type="binding site" evidence="8">
    <location>
        <position position="179"/>
    </location>
    <ligand>
        <name>ATP</name>
        <dbReference type="ChEBI" id="CHEBI:30616"/>
    </ligand>
</feature>
<keyword evidence="10" id="KW-1185">Reference proteome</keyword>
<evidence type="ECO:0000256" key="1">
    <source>
        <dbReference type="ARBA" id="ARBA00009747"/>
    </source>
</evidence>
<protein>
    <recommendedName>
        <fullName evidence="8">Protein nucleotidyltransferase YdiU</fullName>
        <ecNumber evidence="8">2.7.7.-</ecNumber>
    </recommendedName>
    <alternativeName>
        <fullName evidence="8">Protein adenylyltransferase YdiU</fullName>
        <ecNumber evidence="8">2.7.7.108</ecNumber>
    </alternativeName>
    <alternativeName>
        <fullName evidence="8">Protein uridylyltransferase YdiU</fullName>
        <ecNumber evidence="8">2.7.7.-</ecNumber>
    </alternativeName>
</protein>
<dbReference type="Proteomes" id="UP000235116">
    <property type="component" value="Chromosome"/>
</dbReference>
<evidence type="ECO:0000256" key="2">
    <source>
        <dbReference type="ARBA" id="ARBA00022679"/>
    </source>
</evidence>
<evidence type="ECO:0000256" key="3">
    <source>
        <dbReference type="ARBA" id="ARBA00022695"/>
    </source>
</evidence>
<feature type="binding site" evidence="8">
    <location>
        <position position="109"/>
    </location>
    <ligand>
        <name>ATP</name>
        <dbReference type="ChEBI" id="CHEBI:30616"/>
    </ligand>
</feature>
<feature type="binding site" evidence="8">
    <location>
        <position position="250"/>
    </location>
    <ligand>
        <name>Mg(2+)</name>
        <dbReference type="ChEBI" id="CHEBI:18420"/>
    </ligand>
</feature>
<comment type="catalytic activity">
    <reaction evidence="8">
        <text>L-seryl-[protein] + ATP = 3-O-(5'-adenylyl)-L-seryl-[protein] + diphosphate</text>
        <dbReference type="Rhea" id="RHEA:58120"/>
        <dbReference type="Rhea" id="RHEA-COMP:9863"/>
        <dbReference type="Rhea" id="RHEA-COMP:15073"/>
        <dbReference type="ChEBI" id="CHEBI:29999"/>
        <dbReference type="ChEBI" id="CHEBI:30616"/>
        <dbReference type="ChEBI" id="CHEBI:33019"/>
        <dbReference type="ChEBI" id="CHEBI:142516"/>
        <dbReference type="EC" id="2.7.7.108"/>
    </reaction>
</comment>
<keyword evidence="8" id="KW-0464">Manganese</keyword>
<accession>A0A2K9LL52</accession>
<keyword evidence="5 8" id="KW-0547">Nucleotide-binding</keyword>
<evidence type="ECO:0000256" key="5">
    <source>
        <dbReference type="ARBA" id="ARBA00022741"/>
    </source>
</evidence>
<comment type="function">
    <text evidence="8">Nucleotidyltransferase involved in the post-translational modification of proteins. It can catalyze the addition of adenosine monophosphate (AMP) or uridine monophosphate (UMP) to a protein, resulting in modifications known as AMPylation and UMPylation.</text>
</comment>
<comment type="catalytic activity">
    <reaction evidence="8">
        <text>L-tyrosyl-[protein] + ATP = O-(5'-adenylyl)-L-tyrosyl-[protein] + diphosphate</text>
        <dbReference type="Rhea" id="RHEA:54288"/>
        <dbReference type="Rhea" id="RHEA-COMP:10136"/>
        <dbReference type="Rhea" id="RHEA-COMP:13846"/>
        <dbReference type="ChEBI" id="CHEBI:30616"/>
        <dbReference type="ChEBI" id="CHEBI:33019"/>
        <dbReference type="ChEBI" id="CHEBI:46858"/>
        <dbReference type="ChEBI" id="CHEBI:83624"/>
        <dbReference type="EC" id="2.7.7.108"/>
    </reaction>
</comment>
<evidence type="ECO:0000256" key="7">
    <source>
        <dbReference type="ARBA" id="ARBA00022842"/>
    </source>
</evidence>
<evidence type="ECO:0000313" key="9">
    <source>
        <dbReference type="EMBL" id="AUM13012.1"/>
    </source>
</evidence>
<comment type="catalytic activity">
    <reaction evidence="8">
        <text>L-tyrosyl-[protein] + UTP = O-(5'-uridylyl)-L-tyrosyl-[protein] + diphosphate</text>
        <dbReference type="Rhea" id="RHEA:83887"/>
        <dbReference type="Rhea" id="RHEA-COMP:10136"/>
        <dbReference type="Rhea" id="RHEA-COMP:20238"/>
        <dbReference type="ChEBI" id="CHEBI:33019"/>
        <dbReference type="ChEBI" id="CHEBI:46398"/>
        <dbReference type="ChEBI" id="CHEBI:46858"/>
        <dbReference type="ChEBI" id="CHEBI:90602"/>
    </reaction>
</comment>
<dbReference type="OrthoDB" id="9776281at2"/>
<dbReference type="PANTHER" id="PTHR32057">
    <property type="entry name" value="PROTEIN ADENYLYLTRANSFERASE SELO, MITOCHONDRIAL"/>
    <property type="match status" value="1"/>
</dbReference>
<comment type="cofactor">
    <cofactor evidence="8">
        <name>Mg(2+)</name>
        <dbReference type="ChEBI" id="CHEBI:18420"/>
    </cofactor>
    <cofactor evidence="8">
        <name>Mn(2+)</name>
        <dbReference type="ChEBI" id="CHEBI:29035"/>
    </cofactor>
</comment>
<keyword evidence="4 8" id="KW-0479">Metal-binding</keyword>
<keyword evidence="2 8" id="KW-0808">Transferase</keyword>
<feature type="binding site" evidence="8">
    <location>
        <position position="86"/>
    </location>
    <ligand>
        <name>ATP</name>
        <dbReference type="ChEBI" id="CHEBI:30616"/>
    </ligand>
</feature>
<dbReference type="EMBL" id="CP022684">
    <property type="protein sequence ID" value="AUM13012.1"/>
    <property type="molecule type" value="Genomic_DNA"/>
</dbReference>
<sequence>MKIPFVNAYAKLPSTCFERLSPTPVKAPQLIRFNAPLADELGIDHTHCSAQDIADILAGNTVPNGADPLAMAYCGHQFGQLNPQLGDGRAILLGDVINQQGELRDIQLKGSGRTPFSRGGDGRSPLGPALREYILCEAMHALGVPTTRALAVVSSGEPVTRERPEPGAVFTRIAASHIRVGTFQFFALRQDEQALCALADHVLARHYPHIDIHAEDRYLQMFKAICQRQADLIAQWLLLGFIHGVMNTDNMTVSGETIDYGPCAFMDAFSANKVFSSIDQNGRYAYQNQPAIGQWNLARLAESLLTLFPGDEDTAVEQATAILKDYSRIHSQAWEQGMARKLGFSQVEAGDLQRTATLLELMEEGRLDYTLLFRRLSHITQAQDDRSPVMTLLDLPDCRKTSNLERNLHEWLDEWQQQLAQREQDATCASQRMLAANPAIIPRNHRVAEAIAAAERGDYSVFESLLQALSDPYKEHAEYLAYQQPPQPEEKVQRTFCGT</sequence>
<dbReference type="KEGG" id="kak:Kalk_11520"/>
<gene>
    <name evidence="8" type="primary">ydiU</name>
    <name evidence="8" type="synonym">selO</name>
    <name evidence="9" type="ORF">Kalk_11520</name>
</gene>
<dbReference type="EC" id="2.7.7.108" evidence="8"/>
<keyword evidence="6 8" id="KW-0067">ATP-binding</keyword>
<feature type="binding site" evidence="8">
    <location>
        <position position="121"/>
    </location>
    <ligand>
        <name>ATP</name>
        <dbReference type="ChEBI" id="CHEBI:30616"/>
    </ligand>
</feature>
<evidence type="ECO:0000256" key="8">
    <source>
        <dbReference type="HAMAP-Rule" id="MF_00692"/>
    </source>
</evidence>
<dbReference type="RefSeq" id="WP_101894391.1">
    <property type="nucleotide sequence ID" value="NZ_CP022684.1"/>
</dbReference>
<dbReference type="GO" id="GO:0000287">
    <property type="term" value="F:magnesium ion binding"/>
    <property type="evidence" value="ECO:0007669"/>
    <property type="project" value="UniProtKB-UniRule"/>
</dbReference>
<dbReference type="GO" id="GO:0030145">
    <property type="term" value="F:manganese ion binding"/>
    <property type="evidence" value="ECO:0007669"/>
    <property type="project" value="UniProtKB-UniRule"/>
</dbReference>
<comment type="similarity">
    <text evidence="1 8">Belongs to the SELO family.</text>
</comment>
<dbReference type="EC" id="2.7.7.-" evidence="8"/>
<comment type="catalytic activity">
    <reaction evidence="8">
        <text>L-seryl-[protein] + UTP = O-(5'-uridylyl)-L-seryl-[protein] + diphosphate</text>
        <dbReference type="Rhea" id="RHEA:64604"/>
        <dbReference type="Rhea" id="RHEA-COMP:9863"/>
        <dbReference type="Rhea" id="RHEA-COMP:16635"/>
        <dbReference type="ChEBI" id="CHEBI:29999"/>
        <dbReference type="ChEBI" id="CHEBI:33019"/>
        <dbReference type="ChEBI" id="CHEBI:46398"/>
        <dbReference type="ChEBI" id="CHEBI:156051"/>
    </reaction>
</comment>
<feature type="binding site" evidence="8">
    <location>
        <position position="172"/>
    </location>
    <ligand>
        <name>ATP</name>
        <dbReference type="ChEBI" id="CHEBI:30616"/>
    </ligand>
</feature>
<comment type="catalytic activity">
    <reaction evidence="8">
        <text>L-threonyl-[protein] + ATP = 3-O-(5'-adenylyl)-L-threonyl-[protein] + diphosphate</text>
        <dbReference type="Rhea" id="RHEA:54292"/>
        <dbReference type="Rhea" id="RHEA-COMP:11060"/>
        <dbReference type="Rhea" id="RHEA-COMP:13847"/>
        <dbReference type="ChEBI" id="CHEBI:30013"/>
        <dbReference type="ChEBI" id="CHEBI:30616"/>
        <dbReference type="ChEBI" id="CHEBI:33019"/>
        <dbReference type="ChEBI" id="CHEBI:138113"/>
        <dbReference type="EC" id="2.7.7.108"/>
    </reaction>
</comment>
<feature type="binding site" evidence="8">
    <location>
        <position position="259"/>
    </location>
    <ligand>
        <name>Mg(2+)</name>
        <dbReference type="ChEBI" id="CHEBI:18420"/>
    </ligand>
</feature>
<evidence type="ECO:0000256" key="4">
    <source>
        <dbReference type="ARBA" id="ARBA00022723"/>
    </source>
</evidence>
<feature type="binding site" evidence="8">
    <location>
        <position position="259"/>
    </location>
    <ligand>
        <name>ATP</name>
        <dbReference type="ChEBI" id="CHEBI:30616"/>
    </ligand>
</feature>
<keyword evidence="3 8" id="KW-0548">Nucleotidyltransferase</keyword>
<evidence type="ECO:0000313" key="10">
    <source>
        <dbReference type="Proteomes" id="UP000235116"/>
    </source>
</evidence>
<feature type="binding site" evidence="8">
    <location>
        <position position="89"/>
    </location>
    <ligand>
        <name>ATP</name>
        <dbReference type="ChEBI" id="CHEBI:30616"/>
    </ligand>
</feature>
<dbReference type="HAMAP" id="MF_00692">
    <property type="entry name" value="SelO"/>
    <property type="match status" value="1"/>
</dbReference>
<comment type="catalytic activity">
    <reaction evidence="8">
        <text>L-histidyl-[protein] + UTP = N(tele)-(5'-uridylyl)-L-histidyl-[protein] + diphosphate</text>
        <dbReference type="Rhea" id="RHEA:83891"/>
        <dbReference type="Rhea" id="RHEA-COMP:9745"/>
        <dbReference type="Rhea" id="RHEA-COMP:20239"/>
        <dbReference type="ChEBI" id="CHEBI:29979"/>
        <dbReference type="ChEBI" id="CHEBI:33019"/>
        <dbReference type="ChEBI" id="CHEBI:46398"/>
        <dbReference type="ChEBI" id="CHEBI:233474"/>
    </reaction>
</comment>
<dbReference type="InterPro" id="IPR003846">
    <property type="entry name" value="SelO"/>
</dbReference>
<keyword evidence="7 8" id="KW-0460">Magnesium</keyword>
<dbReference type="Pfam" id="PF02696">
    <property type="entry name" value="SelO"/>
    <property type="match status" value="1"/>
</dbReference>
<dbReference type="NCBIfam" id="NF000658">
    <property type="entry name" value="PRK00029.1"/>
    <property type="match status" value="1"/>
</dbReference>
<name>A0A2K9LL52_9GAMM</name>
<feature type="binding site" evidence="8">
    <location>
        <position position="122"/>
    </location>
    <ligand>
        <name>ATP</name>
        <dbReference type="ChEBI" id="CHEBI:30616"/>
    </ligand>
</feature>
<evidence type="ECO:0000256" key="6">
    <source>
        <dbReference type="ARBA" id="ARBA00022840"/>
    </source>
</evidence>
<reference evidence="10" key="1">
    <citation type="submission" date="2017-08" db="EMBL/GenBank/DDBJ databases">
        <title>Direct submision.</title>
        <authorList>
            <person name="Kim S.-J."/>
            <person name="Rhee S.-K."/>
        </authorList>
    </citation>
    <scope>NUCLEOTIDE SEQUENCE [LARGE SCALE GENOMIC DNA]</scope>
    <source>
        <strain evidence="10">GI5</strain>
    </source>
</reference>
<dbReference type="PANTHER" id="PTHR32057:SF14">
    <property type="entry name" value="PROTEIN ADENYLYLTRANSFERASE SELO, MITOCHONDRIAL"/>
    <property type="match status" value="1"/>
</dbReference>
<proteinExistence type="inferred from homology"/>
<dbReference type="GO" id="GO:0005524">
    <property type="term" value="F:ATP binding"/>
    <property type="evidence" value="ECO:0007669"/>
    <property type="project" value="UniProtKB-UniRule"/>
</dbReference>
<feature type="binding site" evidence="8">
    <location>
        <position position="88"/>
    </location>
    <ligand>
        <name>ATP</name>
        <dbReference type="ChEBI" id="CHEBI:30616"/>
    </ligand>
</feature>
<dbReference type="AlphaFoldDB" id="A0A2K9LL52"/>
<feature type="active site" description="Proton acceptor" evidence="8">
    <location>
        <position position="249"/>
    </location>
</feature>
<dbReference type="GO" id="GO:0070733">
    <property type="term" value="F:AMPylase activity"/>
    <property type="evidence" value="ECO:0007669"/>
    <property type="project" value="UniProtKB-EC"/>
</dbReference>
<organism evidence="9 10">
    <name type="scientific">Ketobacter alkanivorans</name>
    <dbReference type="NCBI Taxonomy" id="1917421"/>
    <lineage>
        <taxon>Bacteria</taxon>
        <taxon>Pseudomonadati</taxon>
        <taxon>Pseudomonadota</taxon>
        <taxon>Gammaproteobacteria</taxon>
        <taxon>Pseudomonadales</taxon>
        <taxon>Ketobacteraceae</taxon>
        <taxon>Ketobacter</taxon>
    </lineage>
</organism>